<dbReference type="FunFam" id="3.30.1370.10:FF:000054">
    <property type="entry name" value="Fragile X mental retardation protein 1"/>
    <property type="match status" value="1"/>
</dbReference>
<name>A0A183IDU1_9BILA</name>
<dbReference type="Pfam" id="PF17904">
    <property type="entry name" value="KH_9"/>
    <property type="match status" value="1"/>
</dbReference>
<dbReference type="InterPro" id="IPR036612">
    <property type="entry name" value="KH_dom_type_1_sf"/>
</dbReference>
<evidence type="ECO:0000256" key="1">
    <source>
        <dbReference type="ARBA" id="ARBA00004210"/>
    </source>
</evidence>
<sequence length="358" mass="40149">MPPKFVSYDMIRLPSAPSASKVAFKENDFVEVYSRPADRLLAGWYQAKLCGIKGEFVIVDYTTMECNRDVVSVDKVRPVNRNPPSLRQDAHQGFVKFIPNILVDYDKTTNELVVTSCYDVAINRAQLLSEIYMRNLRQKVVLLQRAEEATKMLQNTLISSCEHTEEFIVPYGLMGLAIGSHGSNIQQARSVSGVIDIQISEPGENQPVLFKVFAENADSAKQARNMLEFAEESYHVPRDMVGKVIGKNGKVIQEIVDKSGVVRVKIESDNNTNNDSRSEVPFVFVGTMESISNAKFLLEFHLQHLKKLLVALEAVEVAIVDEIEEERHLAGAIAEVVEWSFFANRSTLDGYRALAFSI</sequence>
<dbReference type="Gene3D" id="3.30.1370.10">
    <property type="entry name" value="K Homology domain, type 1"/>
    <property type="match status" value="2"/>
</dbReference>
<dbReference type="OrthoDB" id="424249at2759"/>
<dbReference type="Pfam" id="PF00013">
    <property type="entry name" value="KH_1"/>
    <property type="match status" value="2"/>
</dbReference>
<organism evidence="8">
    <name type="scientific">Soboliphyme baturini</name>
    <dbReference type="NCBI Taxonomy" id="241478"/>
    <lineage>
        <taxon>Eukaryota</taxon>
        <taxon>Metazoa</taxon>
        <taxon>Ecdysozoa</taxon>
        <taxon>Nematoda</taxon>
        <taxon>Enoplea</taxon>
        <taxon>Dorylaimia</taxon>
        <taxon>Dioctophymatida</taxon>
        <taxon>Dioctophymatoidea</taxon>
        <taxon>Soboliphymatidae</taxon>
        <taxon>Soboliphyme</taxon>
    </lineage>
</organism>
<dbReference type="AlphaFoldDB" id="A0A183IDU1"/>
<dbReference type="SMART" id="SM00322">
    <property type="entry name" value="KH"/>
    <property type="match status" value="2"/>
</dbReference>
<dbReference type="InterPro" id="IPR040472">
    <property type="entry name" value="FMRP_KH0"/>
</dbReference>
<evidence type="ECO:0000259" key="5">
    <source>
        <dbReference type="SMART" id="SM00322"/>
    </source>
</evidence>
<dbReference type="Proteomes" id="UP000270296">
    <property type="component" value="Unassembled WGS sequence"/>
</dbReference>
<dbReference type="InterPro" id="IPR040148">
    <property type="entry name" value="FMR1"/>
</dbReference>
<protein>
    <submittedName>
        <fullName evidence="8">Agenet-like domain-containing protein</fullName>
    </submittedName>
</protein>
<dbReference type="GO" id="GO:0051028">
    <property type="term" value="P:mRNA transport"/>
    <property type="evidence" value="ECO:0007669"/>
    <property type="project" value="TreeGrafter"/>
</dbReference>
<dbReference type="GO" id="GO:0045182">
    <property type="term" value="F:translation regulator activity"/>
    <property type="evidence" value="ECO:0007669"/>
    <property type="project" value="TreeGrafter"/>
</dbReference>
<keyword evidence="2" id="KW-0770">Synapse</keyword>
<dbReference type="InterPro" id="IPR004087">
    <property type="entry name" value="KH_dom"/>
</dbReference>
<feature type="domain" description="K Homology" evidence="5">
    <location>
        <begin position="230"/>
        <end position="303"/>
    </location>
</feature>
<dbReference type="PANTHER" id="PTHR10603:SF7">
    <property type="entry name" value="FRAGILE X MESSENGER RIBONUCLEOPROTEIN 1 HOMOLOG"/>
    <property type="match status" value="1"/>
</dbReference>
<dbReference type="PROSITE" id="PS50084">
    <property type="entry name" value="KH_TYPE_1"/>
    <property type="match status" value="2"/>
</dbReference>
<comment type="subcellular location">
    <subcellularLocation>
        <location evidence="1">Cytoplasm</location>
        <location evidence="1">Stress granule</location>
    </subcellularLocation>
    <subcellularLocation>
        <location evidence="3">Synapse</location>
    </subcellularLocation>
</comment>
<dbReference type="CDD" id="cd22427">
    <property type="entry name" value="KH_I_FMR1_FXR_rpt3"/>
    <property type="match status" value="1"/>
</dbReference>
<accession>A0A183IDU1</accession>
<dbReference type="SUPFAM" id="SSF54791">
    <property type="entry name" value="Eukaryotic type KH-domain (KH-domain type I)"/>
    <property type="match status" value="2"/>
</dbReference>
<dbReference type="WBParaSite" id="SBAD_0000187301-mRNA-1">
    <property type="protein sequence ID" value="SBAD_0000187301-mRNA-1"/>
    <property type="gene ID" value="SBAD_0000187301"/>
</dbReference>
<dbReference type="Gene3D" id="2.30.30.140">
    <property type="match status" value="1"/>
</dbReference>
<keyword evidence="4" id="KW-0694">RNA-binding</keyword>
<dbReference type="GO" id="GO:0043005">
    <property type="term" value="C:neuron projection"/>
    <property type="evidence" value="ECO:0007669"/>
    <property type="project" value="TreeGrafter"/>
</dbReference>
<dbReference type="GO" id="GO:0010494">
    <property type="term" value="C:cytoplasmic stress granule"/>
    <property type="evidence" value="ECO:0007669"/>
    <property type="project" value="UniProtKB-SubCell"/>
</dbReference>
<dbReference type="GO" id="GO:0045727">
    <property type="term" value="P:positive regulation of translation"/>
    <property type="evidence" value="ECO:0007669"/>
    <property type="project" value="TreeGrafter"/>
</dbReference>
<keyword evidence="7" id="KW-1185">Reference proteome</keyword>
<dbReference type="PANTHER" id="PTHR10603">
    <property type="entry name" value="FRAGILE X MENTAL RETARDATION SYNDROME-RELATED PROTEIN"/>
    <property type="match status" value="1"/>
</dbReference>
<reference evidence="6 7" key="2">
    <citation type="submission" date="2018-11" db="EMBL/GenBank/DDBJ databases">
        <authorList>
            <consortium name="Pathogen Informatics"/>
        </authorList>
    </citation>
    <scope>NUCLEOTIDE SEQUENCE [LARGE SCALE GENOMIC DNA]</scope>
</reference>
<evidence type="ECO:0000313" key="6">
    <source>
        <dbReference type="EMBL" id="VDO95487.1"/>
    </source>
</evidence>
<dbReference type="GO" id="GO:0048170">
    <property type="term" value="P:positive regulation of long-term neuronal synaptic plasticity"/>
    <property type="evidence" value="ECO:0007669"/>
    <property type="project" value="TreeGrafter"/>
</dbReference>
<evidence type="ECO:0000256" key="2">
    <source>
        <dbReference type="ARBA" id="ARBA00023018"/>
    </source>
</evidence>
<dbReference type="CDD" id="cd22426">
    <property type="entry name" value="KH_I_FMR1_FXR_rpt2"/>
    <property type="match status" value="1"/>
</dbReference>
<gene>
    <name evidence="6" type="ORF">SBAD_LOCUS1785</name>
</gene>
<evidence type="ECO:0000256" key="3">
    <source>
        <dbReference type="ARBA" id="ARBA00034103"/>
    </source>
</evidence>
<proteinExistence type="predicted"/>
<evidence type="ECO:0000313" key="7">
    <source>
        <dbReference type="Proteomes" id="UP000270296"/>
    </source>
</evidence>
<evidence type="ECO:0000313" key="8">
    <source>
        <dbReference type="WBParaSite" id="SBAD_0000187301-mRNA-1"/>
    </source>
</evidence>
<reference evidence="8" key="1">
    <citation type="submission" date="2016-06" db="UniProtKB">
        <authorList>
            <consortium name="WormBaseParasite"/>
        </authorList>
    </citation>
    <scope>IDENTIFICATION</scope>
</reference>
<dbReference type="GO" id="GO:0003730">
    <property type="term" value="F:mRNA 3'-UTR binding"/>
    <property type="evidence" value="ECO:0007669"/>
    <property type="project" value="TreeGrafter"/>
</dbReference>
<dbReference type="GO" id="GO:0043488">
    <property type="term" value="P:regulation of mRNA stability"/>
    <property type="evidence" value="ECO:0007669"/>
    <property type="project" value="TreeGrafter"/>
</dbReference>
<dbReference type="GO" id="GO:0048513">
    <property type="term" value="P:animal organ development"/>
    <property type="evidence" value="ECO:0007669"/>
    <property type="project" value="TreeGrafter"/>
</dbReference>
<dbReference type="EMBL" id="UZAM01006953">
    <property type="protein sequence ID" value="VDO95487.1"/>
    <property type="molecule type" value="Genomic_DNA"/>
</dbReference>
<dbReference type="GO" id="GO:0099577">
    <property type="term" value="P:regulation of translation at presynapse, modulating synaptic transmission"/>
    <property type="evidence" value="ECO:0007669"/>
    <property type="project" value="TreeGrafter"/>
</dbReference>
<evidence type="ECO:0000256" key="4">
    <source>
        <dbReference type="PROSITE-ProRule" id="PRU00117"/>
    </source>
</evidence>
<feature type="domain" description="K Homology" evidence="5">
    <location>
        <begin position="161"/>
        <end position="229"/>
    </location>
</feature>
<dbReference type="GO" id="GO:0098793">
    <property type="term" value="C:presynapse"/>
    <property type="evidence" value="ECO:0007669"/>
    <property type="project" value="GOC"/>
</dbReference>
<dbReference type="GO" id="GO:0005634">
    <property type="term" value="C:nucleus"/>
    <property type="evidence" value="ECO:0007669"/>
    <property type="project" value="TreeGrafter"/>
</dbReference>
<dbReference type="InterPro" id="IPR004088">
    <property type="entry name" value="KH_dom_type_1"/>
</dbReference>